<accession>A0A9J6RQI5</accession>
<dbReference type="PANTHER" id="PTHR32125:SF4">
    <property type="entry name" value="2-C-METHYL-D-ERYTHRITOL 4-PHOSPHATE CYTIDYLYLTRANSFERASE, CHLOROPLASTIC"/>
    <property type="match status" value="1"/>
</dbReference>
<proteinExistence type="inferred from homology"/>
<gene>
    <name evidence="7 8" type="primary">ispD</name>
    <name evidence="8" type="ORF">O0V09_14520</name>
</gene>
<dbReference type="InterPro" id="IPR001228">
    <property type="entry name" value="IspD"/>
</dbReference>
<dbReference type="EC" id="2.7.7.60" evidence="7"/>
<keyword evidence="6 7" id="KW-0414">Isoprene biosynthesis</keyword>
<dbReference type="HAMAP" id="MF_00108">
    <property type="entry name" value="IspD"/>
    <property type="match status" value="1"/>
</dbReference>
<reference evidence="8 9" key="1">
    <citation type="submission" date="2022-12" db="EMBL/GenBank/DDBJ databases">
        <title>Dasania phycosphaerae sp. nov., isolated from particulate material of the south coast of Korea.</title>
        <authorList>
            <person name="Jiang Y."/>
        </authorList>
    </citation>
    <scope>NUCLEOTIDE SEQUENCE [LARGE SCALE GENOMIC DNA]</scope>
    <source>
        <strain evidence="8 9">GY-19</strain>
    </source>
</reference>
<feature type="site" description="Positions MEP for the nucleophilic attack" evidence="7">
    <location>
        <position position="158"/>
    </location>
</feature>
<comment type="similarity">
    <text evidence="3 7">Belongs to the IspD/TarI cytidylyltransferase family. IspD subfamily.</text>
</comment>
<dbReference type="AlphaFoldDB" id="A0A9J6RQI5"/>
<feature type="site" description="Transition state stabilizer" evidence="7">
    <location>
        <position position="20"/>
    </location>
</feature>
<name>A0A9J6RQI5_9GAMM</name>
<evidence type="ECO:0000313" key="8">
    <source>
        <dbReference type="EMBL" id="MCZ0866424.1"/>
    </source>
</evidence>
<evidence type="ECO:0000256" key="7">
    <source>
        <dbReference type="HAMAP-Rule" id="MF_00108"/>
    </source>
</evidence>
<dbReference type="InterPro" id="IPR034683">
    <property type="entry name" value="IspD/TarI"/>
</dbReference>
<protein>
    <recommendedName>
        <fullName evidence="7">2-C-methyl-D-erythritol 4-phosphate cytidylyltransferase</fullName>
        <ecNumber evidence="7">2.7.7.60</ecNumber>
    </recommendedName>
    <alternativeName>
        <fullName evidence="7">4-diphosphocytidyl-2C-methyl-D-erythritol synthase</fullName>
    </alternativeName>
    <alternativeName>
        <fullName evidence="7">MEP cytidylyltransferase</fullName>
        <shortName evidence="7">MCT</shortName>
    </alternativeName>
</protein>
<keyword evidence="5 7" id="KW-0548">Nucleotidyltransferase</keyword>
<dbReference type="FunFam" id="3.90.550.10:FF:000003">
    <property type="entry name" value="2-C-methyl-D-erythritol 4-phosphate cytidylyltransferase"/>
    <property type="match status" value="1"/>
</dbReference>
<evidence type="ECO:0000256" key="4">
    <source>
        <dbReference type="ARBA" id="ARBA00022679"/>
    </source>
</evidence>
<organism evidence="8 9">
    <name type="scientific">Dasania phycosphaerae</name>
    <dbReference type="NCBI Taxonomy" id="2950436"/>
    <lineage>
        <taxon>Bacteria</taxon>
        <taxon>Pseudomonadati</taxon>
        <taxon>Pseudomonadota</taxon>
        <taxon>Gammaproteobacteria</taxon>
        <taxon>Cellvibrionales</taxon>
        <taxon>Spongiibacteraceae</taxon>
        <taxon>Dasania</taxon>
    </lineage>
</organism>
<dbReference type="SUPFAM" id="SSF53448">
    <property type="entry name" value="Nucleotide-diphospho-sugar transferases"/>
    <property type="match status" value="1"/>
</dbReference>
<evidence type="ECO:0000256" key="5">
    <source>
        <dbReference type="ARBA" id="ARBA00022695"/>
    </source>
</evidence>
<sequence>MSVPVKNYYAVVPAAGVGKRVGAAKPKQYIEINGQTVLEHTLNALLKAQLFSEIIVAVSAADSHWQQIALLQHPQIRVVEGGQERSDSVLAALTVLQAEPEDWVLVHDVARPCIAEKSIHKLIACLKNDEVGGILALPISDTVKQVGEAQAINSTLDRSQLWSAQTPQMFRYQLLQQGLQQGLAQGLVITDEASAIELLGFKPKVVEGLASNIKITRPEDLTLAAFYLSQITEED</sequence>
<comment type="catalytic activity">
    <reaction evidence="1 7">
        <text>2-C-methyl-D-erythritol 4-phosphate + CTP + H(+) = 4-CDP-2-C-methyl-D-erythritol + diphosphate</text>
        <dbReference type="Rhea" id="RHEA:13429"/>
        <dbReference type="ChEBI" id="CHEBI:15378"/>
        <dbReference type="ChEBI" id="CHEBI:33019"/>
        <dbReference type="ChEBI" id="CHEBI:37563"/>
        <dbReference type="ChEBI" id="CHEBI:57823"/>
        <dbReference type="ChEBI" id="CHEBI:58262"/>
        <dbReference type="EC" id="2.7.7.60"/>
    </reaction>
</comment>
<dbReference type="InterPro" id="IPR050088">
    <property type="entry name" value="IspD/TarI_cytidylyltransf_bact"/>
</dbReference>
<dbReference type="GO" id="GO:0050518">
    <property type="term" value="F:2-C-methyl-D-erythritol 4-phosphate cytidylyltransferase activity"/>
    <property type="evidence" value="ECO:0007669"/>
    <property type="project" value="UniProtKB-UniRule"/>
</dbReference>
<keyword evidence="9" id="KW-1185">Reference proteome</keyword>
<evidence type="ECO:0000256" key="6">
    <source>
        <dbReference type="ARBA" id="ARBA00023229"/>
    </source>
</evidence>
<dbReference type="EMBL" id="JAPTGG010000012">
    <property type="protein sequence ID" value="MCZ0866424.1"/>
    <property type="molecule type" value="Genomic_DNA"/>
</dbReference>
<dbReference type="Pfam" id="PF01128">
    <property type="entry name" value="IspD"/>
    <property type="match status" value="1"/>
</dbReference>
<comment type="pathway">
    <text evidence="2 7">Isoprenoid biosynthesis; isopentenyl diphosphate biosynthesis via DXP pathway; isopentenyl diphosphate from 1-deoxy-D-xylulose 5-phosphate: step 2/6.</text>
</comment>
<evidence type="ECO:0000256" key="3">
    <source>
        <dbReference type="ARBA" id="ARBA00009789"/>
    </source>
</evidence>
<keyword evidence="4 7" id="KW-0808">Transferase</keyword>
<dbReference type="Proteomes" id="UP001069090">
    <property type="component" value="Unassembled WGS sequence"/>
</dbReference>
<evidence type="ECO:0000313" key="9">
    <source>
        <dbReference type="Proteomes" id="UP001069090"/>
    </source>
</evidence>
<evidence type="ECO:0000256" key="2">
    <source>
        <dbReference type="ARBA" id="ARBA00004787"/>
    </source>
</evidence>
<dbReference type="RefSeq" id="WP_258332586.1">
    <property type="nucleotide sequence ID" value="NZ_JAPTGG010000012.1"/>
</dbReference>
<feature type="site" description="Positions MEP for the nucleophilic attack" evidence="7">
    <location>
        <position position="214"/>
    </location>
</feature>
<comment type="function">
    <text evidence="7">Catalyzes the formation of 4-diphosphocytidyl-2-C-methyl-D-erythritol from CTP and 2-C-methyl-D-erythritol 4-phosphate (MEP).</text>
</comment>
<dbReference type="Gene3D" id="3.90.550.10">
    <property type="entry name" value="Spore Coat Polysaccharide Biosynthesis Protein SpsA, Chain A"/>
    <property type="match status" value="1"/>
</dbReference>
<dbReference type="InterPro" id="IPR018294">
    <property type="entry name" value="ISPD_synthase_CS"/>
</dbReference>
<dbReference type="CDD" id="cd02516">
    <property type="entry name" value="CDP-ME_synthetase"/>
    <property type="match status" value="1"/>
</dbReference>
<dbReference type="GO" id="GO:0019288">
    <property type="term" value="P:isopentenyl diphosphate biosynthetic process, methylerythritol 4-phosphate pathway"/>
    <property type="evidence" value="ECO:0007669"/>
    <property type="project" value="UniProtKB-UniRule"/>
</dbReference>
<dbReference type="InterPro" id="IPR029044">
    <property type="entry name" value="Nucleotide-diphossugar_trans"/>
</dbReference>
<feature type="site" description="Transition state stabilizer" evidence="7">
    <location>
        <position position="27"/>
    </location>
</feature>
<dbReference type="PROSITE" id="PS01295">
    <property type="entry name" value="ISPD"/>
    <property type="match status" value="1"/>
</dbReference>
<dbReference type="PANTHER" id="PTHR32125">
    <property type="entry name" value="2-C-METHYL-D-ERYTHRITOL 4-PHOSPHATE CYTIDYLYLTRANSFERASE, CHLOROPLASTIC"/>
    <property type="match status" value="1"/>
</dbReference>
<dbReference type="NCBIfam" id="TIGR00453">
    <property type="entry name" value="ispD"/>
    <property type="match status" value="1"/>
</dbReference>
<evidence type="ECO:0000256" key="1">
    <source>
        <dbReference type="ARBA" id="ARBA00001282"/>
    </source>
</evidence>
<comment type="caution">
    <text evidence="8">The sequence shown here is derived from an EMBL/GenBank/DDBJ whole genome shotgun (WGS) entry which is preliminary data.</text>
</comment>